<sequence length="406" mass="43752">MSEPGPDTESAVTRVAKLPLVSCACGAAASLYGRAKGSHPCLGSVCGAAEKGLRTLRAAAASGARPLLTRLEPQISTANRLACRGLDKLEEKLPILQQPPERVKTGDKPSLPCPRAVPSQVVAGTRELLSCTVTGTRSALLGTRVGRLLATGVDTVLGTSEQLLGRCLPRTHRADTEVAVQEHQRRWQSYFIRVGSLSARLPHRALRRSLGDLQRARLRAQRLLAQLHHLIRLVRPGQGPSHARDLLHGLWVEWSQQDTVPMEDHEVEPRTLAMLQGLLHQLHSTCSHLAAGARAFPSSVQETAGHVRHGVETLQASLGRPSSFQELPGAVLARSRDAVTRAQLSLDGLLEHVGQHTPLPWILGPFAPALVEYPEDVPVDMAKWEGCVTVGGTHGVPDVPSRLCSH</sequence>
<dbReference type="PANTHER" id="PTHR14024:SF11">
    <property type="entry name" value="PERILIPIN-3"/>
    <property type="match status" value="1"/>
</dbReference>
<comment type="caution">
    <text evidence="5">The sequence shown here is derived from an EMBL/GenBank/DDBJ whole genome shotgun (WGS) entry which is preliminary data.</text>
</comment>
<dbReference type="Gene3D" id="1.20.120.340">
    <property type="entry name" value="Flagellar protein FliS"/>
    <property type="match status" value="1"/>
</dbReference>
<dbReference type="GO" id="GO:0005829">
    <property type="term" value="C:cytosol"/>
    <property type="evidence" value="ECO:0007669"/>
    <property type="project" value="TreeGrafter"/>
</dbReference>
<keyword evidence="6" id="KW-1185">Reference proteome</keyword>
<dbReference type="PANTHER" id="PTHR14024">
    <property type="entry name" value="PERILIPIN"/>
    <property type="match status" value="1"/>
</dbReference>
<protein>
    <recommendedName>
        <fullName evidence="4">Perilipin</fullName>
    </recommendedName>
</protein>
<gene>
    <name evidence="5" type="ORF">HGM15179_015983</name>
</gene>
<dbReference type="Pfam" id="PF03036">
    <property type="entry name" value="Perilipin"/>
    <property type="match status" value="1"/>
</dbReference>
<dbReference type="SUPFAM" id="SSF109775">
    <property type="entry name" value="Mannose-6-phosphate receptor binding protein 1 (Tip47), C-terminal domain"/>
    <property type="match status" value="1"/>
</dbReference>
<dbReference type="GO" id="GO:0005811">
    <property type="term" value="C:lipid droplet"/>
    <property type="evidence" value="ECO:0007669"/>
    <property type="project" value="UniProtKB-SubCell"/>
</dbReference>
<evidence type="ECO:0000313" key="5">
    <source>
        <dbReference type="EMBL" id="TRZ11124.1"/>
    </source>
</evidence>
<evidence type="ECO:0000313" key="6">
    <source>
        <dbReference type="Proteomes" id="UP000796761"/>
    </source>
</evidence>
<evidence type="ECO:0000256" key="2">
    <source>
        <dbReference type="ARBA" id="ARBA00006311"/>
    </source>
</evidence>
<dbReference type="GO" id="GO:0010890">
    <property type="term" value="P:positive regulation of triglyceride storage"/>
    <property type="evidence" value="ECO:0007669"/>
    <property type="project" value="TreeGrafter"/>
</dbReference>
<accession>A0A8K1G3Z6</accession>
<evidence type="ECO:0000256" key="3">
    <source>
        <dbReference type="ARBA" id="ARBA00022677"/>
    </source>
</evidence>
<dbReference type="PIRSF" id="PIRSF036881">
    <property type="entry name" value="PAT"/>
    <property type="match status" value="1"/>
</dbReference>
<reference evidence="5" key="1">
    <citation type="submission" date="2019-04" db="EMBL/GenBank/DDBJ databases">
        <title>Genome assembly of Zosterops borbonicus 15179.</title>
        <authorList>
            <person name="Leroy T."/>
            <person name="Anselmetti Y."/>
            <person name="Tilak M.-K."/>
            <person name="Nabholz B."/>
        </authorList>
    </citation>
    <scope>NUCLEOTIDE SEQUENCE</scope>
    <source>
        <strain evidence="5">HGM_15179</strain>
        <tissue evidence="5">Muscle</tissue>
    </source>
</reference>
<evidence type="ECO:0000256" key="1">
    <source>
        <dbReference type="ARBA" id="ARBA00004502"/>
    </source>
</evidence>
<evidence type="ECO:0000256" key="4">
    <source>
        <dbReference type="PIRNR" id="PIRNR036881"/>
    </source>
</evidence>
<dbReference type="InterPro" id="IPR004279">
    <property type="entry name" value="Perilipin"/>
</dbReference>
<dbReference type="EMBL" id="SWJQ01000756">
    <property type="protein sequence ID" value="TRZ11124.1"/>
    <property type="molecule type" value="Genomic_DNA"/>
</dbReference>
<comment type="subcellular location">
    <subcellularLocation>
        <location evidence="1">Lipid droplet</location>
    </subcellularLocation>
</comment>
<name>A0A8K1G3Z6_9PASS</name>
<dbReference type="Proteomes" id="UP000796761">
    <property type="component" value="Unassembled WGS sequence"/>
</dbReference>
<dbReference type="AlphaFoldDB" id="A0A8K1G3Z6"/>
<dbReference type="GO" id="GO:0019915">
    <property type="term" value="P:lipid storage"/>
    <property type="evidence" value="ECO:0007669"/>
    <property type="project" value="TreeGrafter"/>
</dbReference>
<organism evidence="5 6">
    <name type="scientific">Zosterops borbonicus</name>
    <dbReference type="NCBI Taxonomy" id="364589"/>
    <lineage>
        <taxon>Eukaryota</taxon>
        <taxon>Metazoa</taxon>
        <taxon>Chordata</taxon>
        <taxon>Craniata</taxon>
        <taxon>Vertebrata</taxon>
        <taxon>Euteleostomi</taxon>
        <taxon>Archelosauria</taxon>
        <taxon>Archosauria</taxon>
        <taxon>Dinosauria</taxon>
        <taxon>Saurischia</taxon>
        <taxon>Theropoda</taxon>
        <taxon>Coelurosauria</taxon>
        <taxon>Aves</taxon>
        <taxon>Neognathae</taxon>
        <taxon>Neoaves</taxon>
        <taxon>Telluraves</taxon>
        <taxon>Australaves</taxon>
        <taxon>Passeriformes</taxon>
        <taxon>Sylvioidea</taxon>
        <taxon>Zosteropidae</taxon>
        <taxon>Zosterops</taxon>
    </lineage>
</organism>
<proteinExistence type="inferred from homology"/>
<dbReference type="Gene3D" id="3.30.720.170">
    <property type="entry name" value="Perilipin, alpha-beta domain"/>
    <property type="match status" value="1"/>
</dbReference>
<comment type="similarity">
    <text evidence="2 4">Belongs to the perilipin family.</text>
</comment>
<dbReference type="OrthoDB" id="376826at2759"/>
<keyword evidence="3" id="KW-0551">Lipid droplet</keyword>